<feature type="non-terminal residue" evidence="2">
    <location>
        <position position="100"/>
    </location>
</feature>
<sequence length="100" mass="11358">MATRISLNPTIKLDSKSVSENKQNSPLYNLPNEVLLNIIQFLPYDNYLTQSLVNFADVCGFFKILVGDYIGNNIPLNNYREVVTDPADPMLLIIPPSYFF</sequence>
<feature type="domain" description="F-box" evidence="1">
    <location>
        <begin position="24"/>
        <end position="82"/>
    </location>
</feature>
<comment type="caution">
    <text evidence="2">The sequence shown here is derived from an EMBL/GenBank/DDBJ whole genome shotgun (WGS) entry which is preliminary data.</text>
</comment>
<gene>
    <name evidence="2" type="ORF">LCGC14_1076380</name>
</gene>
<dbReference type="SUPFAM" id="SSF81383">
    <property type="entry name" value="F-box domain"/>
    <property type="match status" value="1"/>
</dbReference>
<proteinExistence type="predicted"/>
<evidence type="ECO:0000313" key="2">
    <source>
        <dbReference type="EMBL" id="KKN06521.1"/>
    </source>
</evidence>
<evidence type="ECO:0000259" key="1">
    <source>
        <dbReference type="PROSITE" id="PS50181"/>
    </source>
</evidence>
<reference evidence="2" key="1">
    <citation type="journal article" date="2015" name="Nature">
        <title>Complex archaea that bridge the gap between prokaryotes and eukaryotes.</title>
        <authorList>
            <person name="Spang A."/>
            <person name="Saw J.H."/>
            <person name="Jorgensen S.L."/>
            <person name="Zaremba-Niedzwiedzka K."/>
            <person name="Martijn J."/>
            <person name="Lind A.E."/>
            <person name="van Eijk R."/>
            <person name="Schleper C."/>
            <person name="Guy L."/>
            <person name="Ettema T.J."/>
        </authorList>
    </citation>
    <scope>NUCLEOTIDE SEQUENCE</scope>
</reference>
<name>A0A0F9PZR1_9ZZZZ</name>
<dbReference type="InterPro" id="IPR036047">
    <property type="entry name" value="F-box-like_dom_sf"/>
</dbReference>
<dbReference type="PROSITE" id="PS50181">
    <property type="entry name" value="FBOX"/>
    <property type="match status" value="1"/>
</dbReference>
<dbReference type="Pfam" id="PF00646">
    <property type="entry name" value="F-box"/>
    <property type="match status" value="1"/>
</dbReference>
<dbReference type="AlphaFoldDB" id="A0A0F9PZR1"/>
<protein>
    <recommendedName>
        <fullName evidence="1">F-box domain-containing protein</fullName>
    </recommendedName>
</protein>
<accession>A0A0F9PZR1</accession>
<organism evidence="2">
    <name type="scientific">marine sediment metagenome</name>
    <dbReference type="NCBI Taxonomy" id="412755"/>
    <lineage>
        <taxon>unclassified sequences</taxon>
        <taxon>metagenomes</taxon>
        <taxon>ecological metagenomes</taxon>
    </lineage>
</organism>
<dbReference type="InterPro" id="IPR001810">
    <property type="entry name" value="F-box_dom"/>
</dbReference>
<dbReference type="CDD" id="cd09917">
    <property type="entry name" value="F-box_SF"/>
    <property type="match status" value="1"/>
</dbReference>
<dbReference type="EMBL" id="LAZR01004680">
    <property type="protein sequence ID" value="KKN06521.1"/>
    <property type="molecule type" value="Genomic_DNA"/>
</dbReference>